<dbReference type="EMBL" id="JAIOIV010000055">
    <property type="protein sequence ID" value="MBZ0155922.1"/>
    <property type="molecule type" value="Genomic_DNA"/>
</dbReference>
<protein>
    <recommendedName>
        <fullName evidence="2">Ribosomal silencing factor RsfS</fullName>
    </recommendedName>
</protein>
<dbReference type="HAMAP" id="MF_01477">
    <property type="entry name" value="Iojap_RsfS"/>
    <property type="match status" value="1"/>
</dbReference>
<organism evidence="3 4">
    <name type="scientific">Candidatus Nitrobium versatile</name>
    <dbReference type="NCBI Taxonomy" id="2884831"/>
    <lineage>
        <taxon>Bacteria</taxon>
        <taxon>Pseudomonadati</taxon>
        <taxon>Nitrospirota</taxon>
        <taxon>Nitrospiria</taxon>
        <taxon>Nitrospirales</taxon>
        <taxon>Nitrospiraceae</taxon>
        <taxon>Candidatus Nitrobium</taxon>
    </lineage>
</organism>
<gene>
    <name evidence="2 3" type="primary">rsfS</name>
    <name evidence="3" type="ORF">K8I29_06870</name>
</gene>
<keyword evidence="2" id="KW-0963">Cytoplasm</keyword>
<comment type="similarity">
    <text evidence="1 2">Belongs to the Iojap/RsfS family.</text>
</comment>
<sequence>MESKTKALAAVKASLEKKALAPLILELKGLTVIADYFVICSGSSTTQVRAIADFIEEDLKKRGIKPVGIEGAENARWVLMDYGDVIVHIFEEETRAYYELEKFWLDAPRIPIEGGK</sequence>
<keyword evidence="2" id="KW-0810">Translation regulation</keyword>
<dbReference type="Gene3D" id="3.30.460.10">
    <property type="entry name" value="Beta Polymerase, domain 2"/>
    <property type="match status" value="1"/>
</dbReference>
<accession>A0A953J789</accession>
<dbReference type="AlphaFoldDB" id="A0A953J789"/>
<dbReference type="SUPFAM" id="SSF81301">
    <property type="entry name" value="Nucleotidyltransferase"/>
    <property type="match status" value="1"/>
</dbReference>
<dbReference type="InterPro" id="IPR043519">
    <property type="entry name" value="NT_sf"/>
</dbReference>
<name>A0A953J789_9BACT</name>
<dbReference type="InterPro" id="IPR004394">
    <property type="entry name" value="Iojap/RsfS/C7orf30"/>
</dbReference>
<evidence type="ECO:0000313" key="3">
    <source>
        <dbReference type="EMBL" id="MBZ0155922.1"/>
    </source>
</evidence>
<dbReference type="Pfam" id="PF02410">
    <property type="entry name" value="RsfS"/>
    <property type="match status" value="1"/>
</dbReference>
<evidence type="ECO:0000256" key="1">
    <source>
        <dbReference type="ARBA" id="ARBA00010574"/>
    </source>
</evidence>
<dbReference type="PANTHER" id="PTHR21043:SF0">
    <property type="entry name" value="MITOCHONDRIAL ASSEMBLY OF RIBOSOMAL LARGE SUBUNIT PROTEIN 1"/>
    <property type="match status" value="1"/>
</dbReference>
<dbReference type="GO" id="GO:0043023">
    <property type="term" value="F:ribosomal large subunit binding"/>
    <property type="evidence" value="ECO:0007669"/>
    <property type="project" value="TreeGrafter"/>
</dbReference>
<dbReference type="GO" id="GO:0042256">
    <property type="term" value="P:cytosolic ribosome assembly"/>
    <property type="evidence" value="ECO:0007669"/>
    <property type="project" value="UniProtKB-UniRule"/>
</dbReference>
<dbReference type="Proteomes" id="UP000705867">
    <property type="component" value="Unassembled WGS sequence"/>
</dbReference>
<comment type="function">
    <text evidence="2">Functions as a ribosomal silencing factor. Interacts with ribosomal protein uL14 (rplN), blocking formation of intersubunit bridge B8. Prevents association of the 30S and 50S ribosomal subunits and the formation of functional ribosomes, thus repressing translation.</text>
</comment>
<proteinExistence type="inferred from homology"/>
<dbReference type="PANTHER" id="PTHR21043">
    <property type="entry name" value="IOJAP SUPERFAMILY ORTHOLOG"/>
    <property type="match status" value="1"/>
</dbReference>
<dbReference type="NCBIfam" id="TIGR00090">
    <property type="entry name" value="rsfS_iojap_ybeB"/>
    <property type="match status" value="1"/>
</dbReference>
<comment type="subcellular location">
    <subcellularLocation>
        <location evidence="2">Cytoplasm</location>
    </subcellularLocation>
</comment>
<reference evidence="3" key="1">
    <citation type="journal article" date="2021" name="bioRxiv">
        <title>Unraveling nitrogen, sulfur and carbon metabolic pathways and microbial community transcriptional responses to substrate deprivation and toxicity stresses in a bioreactor mimicking anoxic brackish coastal sediment conditions.</title>
        <authorList>
            <person name="Martins P.D."/>
            <person name="Echeveste M.J."/>
            <person name="Arshad A."/>
            <person name="Kurth J."/>
            <person name="Ouboter H."/>
            <person name="Jetten M.S.M."/>
            <person name="Welte C.U."/>
        </authorList>
    </citation>
    <scope>NUCLEOTIDE SEQUENCE</scope>
    <source>
        <strain evidence="3">MAG_39</strain>
    </source>
</reference>
<dbReference type="GO" id="GO:0090071">
    <property type="term" value="P:negative regulation of ribosome biogenesis"/>
    <property type="evidence" value="ECO:0007669"/>
    <property type="project" value="UniProtKB-UniRule"/>
</dbReference>
<dbReference type="GO" id="GO:0017148">
    <property type="term" value="P:negative regulation of translation"/>
    <property type="evidence" value="ECO:0007669"/>
    <property type="project" value="UniProtKB-UniRule"/>
</dbReference>
<evidence type="ECO:0000313" key="4">
    <source>
        <dbReference type="Proteomes" id="UP000705867"/>
    </source>
</evidence>
<dbReference type="GO" id="GO:0005737">
    <property type="term" value="C:cytoplasm"/>
    <property type="evidence" value="ECO:0007669"/>
    <property type="project" value="UniProtKB-SubCell"/>
</dbReference>
<reference evidence="3" key="2">
    <citation type="submission" date="2021-08" db="EMBL/GenBank/DDBJ databases">
        <authorList>
            <person name="Dalcin Martins P."/>
        </authorList>
    </citation>
    <scope>NUCLEOTIDE SEQUENCE</scope>
    <source>
        <strain evidence="3">MAG_39</strain>
    </source>
</reference>
<comment type="subunit">
    <text evidence="2">Interacts with ribosomal protein uL14 (rplN).</text>
</comment>
<keyword evidence="2" id="KW-0678">Repressor</keyword>
<evidence type="ECO:0000256" key="2">
    <source>
        <dbReference type="HAMAP-Rule" id="MF_01477"/>
    </source>
</evidence>
<comment type="caution">
    <text evidence="3">The sequence shown here is derived from an EMBL/GenBank/DDBJ whole genome shotgun (WGS) entry which is preliminary data.</text>
</comment>